<dbReference type="PROSITE" id="PS51471">
    <property type="entry name" value="FE2OG_OXY"/>
    <property type="match status" value="1"/>
</dbReference>
<evidence type="ECO:0000256" key="6">
    <source>
        <dbReference type="ARBA" id="ARBA00023004"/>
    </source>
</evidence>
<evidence type="ECO:0000259" key="7">
    <source>
        <dbReference type="PROSITE" id="PS51471"/>
    </source>
</evidence>
<dbReference type="InterPro" id="IPR006620">
    <property type="entry name" value="Pro_4_hyd_alph"/>
</dbReference>
<keyword evidence="6" id="KW-0408">Iron</keyword>
<organism evidence="8 9">
    <name type="scientific">Vitrella brassicaformis (strain CCMP3155)</name>
    <dbReference type="NCBI Taxonomy" id="1169540"/>
    <lineage>
        <taxon>Eukaryota</taxon>
        <taxon>Sar</taxon>
        <taxon>Alveolata</taxon>
        <taxon>Colpodellida</taxon>
        <taxon>Vitrellaceae</taxon>
        <taxon>Vitrella</taxon>
    </lineage>
</organism>
<dbReference type="PANTHER" id="PTHR24014">
    <property type="entry name" value="2-OXOGLUTARATE AND IRON-DEPENDENT OXYGENASE DOMAIN-CONTAINING PROTEIN 2"/>
    <property type="match status" value="1"/>
</dbReference>
<dbReference type="OMA" id="CLDGHHS"/>
<evidence type="ECO:0000313" key="9">
    <source>
        <dbReference type="Proteomes" id="UP000041254"/>
    </source>
</evidence>
<keyword evidence="9" id="KW-1185">Reference proteome</keyword>
<proteinExistence type="predicted"/>
<dbReference type="GO" id="GO:0016705">
    <property type="term" value="F:oxidoreductase activity, acting on paired donors, with incorporation or reduction of molecular oxygen"/>
    <property type="evidence" value="ECO:0007669"/>
    <property type="project" value="InterPro"/>
</dbReference>
<dbReference type="GO" id="GO:0005506">
    <property type="term" value="F:iron ion binding"/>
    <property type="evidence" value="ECO:0007669"/>
    <property type="project" value="InterPro"/>
</dbReference>
<keyword evidence="2" id="KW-0479">Metal-binding</keyword>
<keyword evidence="5" id="KW-0560">Oxidoreductase</keyword>
<dbReference type="Gene3D" id="2.60.120.620">
    <property type="entry name" value="q2cbj1_9rhob like domain"/>
    <property type="match status" value="1"/>
</dbReference>
<accession>A0A0G4EEB6</accession>
<feature type="domain" description="Fe2OG dioxygenase" evidence="7">
    <location>
        <begin position="86"/>
        <end position="184"/>
    </location>
</feature>
<dbReference type="GO" id="GO:0051213">
    <property type="term" value="F:dioxygenase activity"/>
    <property type="evidence" value="ECO:0007669"/>
    <property type="project" value="UniProtKB-KW"/>
</dbReference>
<dbReference type="OrthoDB" id="1736837at2759"/>
<keyword evidence="3" id="KW-0847">Vitamin C</keyword>
<dbReference type="STRING" id="1169540.A0A0G4EEB6"/>
<evidence type="ECO:0000256" key="3">
    <source>
        <dbReference type="ARBA" id="ARBA00022896"/>
    </source>
</evidence>
<dbReference type="GO" id="GO:0031418">
    <property type="term" value="F:L-ascorbic acid binding"/>
    <property type="evidence" value="ECO:0007669"/>
    <property type="project" value="UniProtKB-KW"/>
</dbReference>
<protein>
    <recommendedName>
        <fullName evidence="7">Fe2OG dioxygenase domain-containing protein</fullName>
    </recommendedName>
</protein>
<reference evidence="8 9" key="1">
    <citation type="submission" date="2014-11" db="EMBL/GenBank/DDBJ databases">
        <authorList>
            <person name="Zhu J."/>
            <person name="Qi W."/>
            <person name="Song R."/>
        </authorList>
    </citation>
    <scope>NUCLEOTIDE SEQUENCE [LARGE SCALE GENOMIC DNA]</scope>
</reference>
<dbReference type="Proteomes" id="UP000041254">
    <property type="component" value="Unassembled WGS sequence"/>
</dbReference>
<comment type="cofactor">
    <cofactor evidence="1">
        <name>L-ascorbate</name>
        <dbReference type="ChEBI" id="CHEBI:38290"/>
    </cofactor>
</comment>
<evidence type="ECO:0000256" key="4">
    <source>
        <dbReference type="ARBA" id="ARBA00022964"/>
    </source>
</evidence>
<dbReference type="PANTHER" id="PTHR24014:SF4">
    <property type="entry name" value="2-OXOGLUTARATE AND IRON-DEPENDENT OXYGENASE DOMAIN-CONTAINING PROTEIN 2"/>
    <property type="match status" value="1"/>
</dbReference>
<evidence type="ECO:0000256" key="5">
    <source>
        <dbReference type="ARBA" id="ARBA00023002"/>
    </source>
</evidence>
<sequence>MRICDGAFALPLFSPSFCRRVCEALERHETTEAAAASTLPNGLTNYGYTLSQVDELQQLLPSSLLHSLTEDLIGCLFDGGKEGYDPIDHHSYAIRYRVGEDTNLKMHQDDSDYTLNVCLRNTGRGGHLVFLEGRHDDTPRVDHQASHSYVHREGWEVLHRGDFWHSVRTLNAGERVNIVVWCLSRPSPSDPADWRRAGFYADLLADLHRVRQRPRGVTQNV</sequence>
<dbReference type="VEuPathDB" id="CryptoDB:Vbra_11376"/>
<evidence type="ECO:0000256" key="2">
    <source>
        <dbReference type="ARBA" id="ARBA00022723"/>
    </source>
</evidence>
<evidence type="ECO:0000313" key="8">
    <source>
        <dbReference type="EMBL" id="CEL93721.1"/>
    </source>
</evidence>
<dbReference type="PhylomeDB" id="A0A0G4EEB6"/>
<evidence type="ECO:0000256" key="1">
    <source>
        <dbReference type="ARBA" id="ARBA00001961"/>
    </source>
</evidence>
<dbReference type="InParanoid" id="A0A0G4EEB6"/>
<keyword evidence="4" id="KW-0223">Dioxygenase</keyword>
<gene>
    <name evidence="8" type="ORF">Vbra_11376</name>
</gene>
<dbReference type="EMBL" id="CDMY01000185">
    <property type="protein sequence ID" value="CEL93721.1"/>
    <property type="molecule type" value="Genomic_DNA"/>
</dbReference>
<dbReference type="AlphaFoldDB" id="A0A0G4EEB6"/>
<dbReference type="SMART" id="SM00702">
    <property type="entry name" value="P4Hc"/>
    <property type="match status" value="1"/>
</dbReference>
<dbReference type="InterPro" id="IPR005123">
    <property type="entry name" value="Oxoglu/Fe-dep_dioxygenase_dom"/>
</dbReference>
<name>A0A0G4EEB6_VITBC</name>